<proteinExistence type="predicted"/>
<evidence type="ECO:0000313" key="2">
    <source>
        <dbReference type="Proteomes" id="UP000683291"/>
    </source>
</evidence>
<dbReference type="AlphaFoldDB" id="A0A975JBZ7"/>
<name>A0A975JBZ7_9RHOB</name>
<dbReference type="Pfam" id="PF11010">
    <property type="entry name" value="DUF2848"/>
    <property type="match status" value="1"/>
</dbReference>
<dbReference type="RefSeq" id="WP_212703892.1">
    <property type="nucleotide sequence ID" value="NZ_CP073581.1"/>
</dbReference>
<dbReference type="InterPro" id="IPR036663">
    <property type="entry name" value="Fumarylacetoacetase_C_sf"/>
</dbReference>
<dbReference type="Gene3D" id="3.90.850.10">
    <property type="entry name" value="Fumarylacetoacetase-like, C-terminal domain"/>
    <property type="match status" value="1"/>
</dbReference>
<keyword evidence="2" id="KW-1185">Reference proteome</keyword>
<protein>
    <submittedName>
        <fullName evidence="1">DUF2848 domain-containing protein</fullName>
    </submittedName>
</protein>
<organism evidence="1 2">
    <name type="scientific">Sulfitobacter albidus</name>
    <dbReference type="NCBI Taxonomy" id="2829501"/>
    <lineage>
        <taxon>Bacteria</taxon>
        <taxon>Pseudomonadati</taxon>
        <taxon>Pseudomonadota</taxon>
        <taxon>Alphaproteobacteria</taxon>
        <taxon>Rhodobacterales</taxon>
        <taxon>Roseobacteraceae</taxon>
        <taxon>Sulfitobacter</taxon>
    </lineage>
</organism>
<sequence>MAHYLELELVEGDRVTPVSFVPQRFIVAGWTGRDRAAMEHHMDELEALGIKRPDSTPVFYRNSVTRLVQVDTLQTPGPGSSGEVEYVLFNIEGEIWVGVGSDHTDRDVEAYNITVSKQMCDKPVGRQLWRYADLRAVWDDLRVESHAVIDGAEVLYQQGTLAKMLSAEDLMAALEAQTGTPFGPGDVMMGGTLPAIGGVRPGSRFAFSLEDPRSGARLDAAYTIEVLDNVG</sequence>
<dbReference type="GO" id="GO:0003824">
    <property type="term" value="F:catalytic activity"/>
    <property type="evidence" value="ECO:0007669"/>
    <property type="project" value="InterPro"/>
</dbReference>
<dbReference type="SUPFAM" id="SSF56529">
    <property type="entry name" value="FAH"/>
    <property type="match status" value="1"/>
</dbReference>
<dbReference type="InterPro" id="IPR021269">
    <property type="entry name" value="DUF2848"/>
</dbReference>
<reference evidence="1" key="1">
    <citation type="submission" date="2021-04" db="EMBL/GenBank/DDBJ databases">
        <title>Complete genome sequence for Sulfitobacter sp. strain JK7-1.</title>
        <authorList>
            <person name="Park S.-J."/>
        </authorList>
    </citation>
    <scope>NUCLEOTIDE SEQUENCE</scope>
    <source>
        <strain evidence="1">JK7-1</strain>
    </source>
</reference>
<dbReference type="EMBL" id="CP073581">
    <property type="protein sequence ID" value="QUJ75689.1"/>
    <property type="molecule type" value="Genomic_DNA"/>
</dbReference>
<evidence type="ECO:0000313" key="1">
    <source>
        <dbReference type="EMBL" id="QUJ75689.1"/>
    </source>
</evidence>
<dbReference type="Proteomes" id="UP000683291">
    <property type="component" value="Chromosome 1"/>
</dbReference>
<gene>
    <name evidence="1" type="ORF">KDD17_12075</name>
</gene>
<dbReference type="KEGG" id="sual:KDD17_12075"/>
<accession>A0A975JBZ7</accession>